<dbReference type="PANTHER" id="PTHR33606">
    <property type="entry name" value="PROTEIN YCII"/>
    <property type="match status" value="1"/>
</dbReference>
<protein>
    <recommendedName>
        <fullName evidence="1">YCII-related domain-containing protein</fullName>
    </recommendedName>
</protein>
<gene>
    <name evidence="2" type="ORF">BCR42DRAFT_405963</name>
</gene>
<sequence>MLQSFQQVRKFSTTPASRQLFAVIARDHGGEECLQRRLSVRREHIENAQKSYVKGTLRSGGALLDNDKDGKMVGSLMIIEAESLEKAHKFVEGDIYVKNNVWKSWEIYPYKAALGVALGTTK</sequence>
<keyword evidence="3" id="KW-1185">Reference proteome</keyword>
<dbReference type="AlphaFoldDB" id="A0A1X2IU82"/>
<organism evidence="2 3">
    <name type="scientific">Absidia repens</name>
    <dbReference type="NCBI Taxonomy" id="90262"/>
    <lineage>
        <taxon>Eukaryota</taxon>
        <taxon>Fungi</taxon>
        <taxon>Fungi incertae sedis</taxon>
        <taxon>Mucoromycota</taxon>
        <taxon>Mucoromycotina</taxon>
        <taxon>Mucoromycetes</taxon>
        <taxon>Mucorales</taxon>
        <taxon>Cunninghamellaceae</taxon>
        <taxon>Absidia</taxon>
    </lineage>
</organism>
<dbReference type="InterPro" id="IPR011008">
    <property type="entry name" value="Dimeric_a/b-barrel"/>
</dbReference>
<name>A0A1X2IU82_9FUNG</name>
<evidence type="ECO:0000313" key="2">
    <source>
        <dbReference type="EMBL" id="ORZ22333.1"/>
    </source>
</evidence>
<dbReference type="OrthoDB" id="5519740at2759"/>
<dbReference type="Proteomes" id="UP000193560">
    <property type="component" value="Unassembled WGS sequence"/>
</dbReference>
<accession>A0A1X2IU82</accession>
<dbReference type="Pfam" id="PF03795">
    <property type="entry name" value="YCII"/>
    <property type="match status" value="1"/>
</dbReference>
<comment type="caution">
    <text evidence="2">The sequence shown here is derived from an EMBL/GenBank/DDBJ whole genome shotgun (WGS) entry which is preliminary data.</text>
</comment>
<dbReference type="InterPro" id="IPR005545">
    <property type="entry name" value="YCII"/>
</dbReference>
<dbReference type="PANTHER" id="PTHR33606:SF3">
    <property type="entry name" value="PROTEIN YCII"/>
    <property type="match status" value="1"/>
</dbReference>
<reference evidence="2 3" key="1">
    <citation type="submission" date="2016-07" db="EMBL/GenBank/DDBJ databases">
        <title>Pervasive Adenine N6-methylation of Active Genes in Fungi.</title>
        <authorList>
            <consortium name="DOE Joint Genome Institute"/>
            <person name="Mondo S.J."/>
            <person name="Dannebaum R.O."/>
            <person name="Kuo R.C."/>
            <person name="Labutti K."/>
            <person name="Haridas S."/>
            <person name="Kuo A."/>
            <person name="Salamov A."/>
            <person name="Ahrendt S.R."/>
            <person name="Lipzen A."/>
            <person name="Sullivan W."/>
            <person name="Andreopoulos W.B."/>
            <person name="Clum A."/>
            <person name="Lindquist E."/>
            <person name="Daum C."/>
            <person name="Ramamoorthy G.K."/>
            <person name="Gryganskyi A."/>
            <person name="Culley D."/>
            <person name="Magnuson J.K."/>
            <person name="James T.Y."/>
            <person name="O'Malley M.A."/>
            <person name="Stajich J.E."/>
            <person name="Spatafora J.W."/>
            <person name="Visel A."/>
            <person name="Grigoriev I.V."/>
        </authorList>
    </citation>
    <scope>NUCLEOTIDE SEQUENCE [LARGE SCALE GENOMIC DNA]</scope>
    <source>
        <strain evidence="2 3">NRRL 1336</strain>
    </source>
</reference>
<dbReference type="STRING" id="90262.A0A1X2IU82"/>
<dbReference type="EMBL" id="MCGE01000004">
    <property type="protein sequence ID" value="ORZ22333.1"/>
    <property type="molecule type" value="Genomic_DNA"/>
</dbReference>
<evidence type="ECO:0000313" key="3">
    <source>
        <dbReference type="Proteomes" id="UP000193560"/>
    </source>
</evidence>
<evidence type="ECO:0000259" key="1">
    <source>
        <dbReference type="Pfam" id="PF03795"/>
    </source>
</evidence>
<dbReference type="Gene3D" id="3.30.70.1060">
    <property type="entry name" value="Dimeric alpha+beta barrel"/>
    <property type="match status" value="1"/>
</dbReference>
<feature type="domain" description="YCII-related" evidence="1">
    <location>
        <begin position="20"/>
        <end position="110"/>
    </location>
</feature>
<dbReference type="InterPro" id="IPR051807">
    <property type="entry name" value="Sec-metab_biosynth-assoc"/>
</dbReference>
<dbReference type="SUPFAM" id="SSF54909">
    <property type="entry name" value="Dimeric alpha+beta barrel"/>
    <property type="match status" value="1"/>
</dbReference>
<proteinExistence type="predicted"/>